<organism evidence="2 3">
    <name type="scientific">Apolygus lucorum</name>
    <name type="common">Small green plant bug</name>
    <name type="synonym">Lygocoris lucorum</name>
    <dbReference type="NCBI Taxonomy" id="248454"/>
    <lineage>
        <taxon>Eukaryota</taxon>
        <taxon>Metazoa</taxon>
        <taxon>Ecdysozoa</taxon>
        <taxon>Arthropoda</taxon>
        <taxon>Hexapoda</taxon>
        <taxon>Insecta</taxon>
        <taxon>Pterygota</taxon>
        <taxon>Neoptera</taxon>
        <taxon>Paraneoptera</taxon>
        <taxon>Hemiptera</taxon>
        <taxon>Heteroptera</taxon>
        <taxon>Panheteroptera</taxon>
        <taxon>Cimicomorpha</taxon>
        <taxon>Miridae</taxon>
        <taxon>Mirini</taxon>
        <taxon>Apolygus</taxon>
    </lineage>
</organism>
<dbReference type="AlphaFoldDB" id="A0A6A4K987"/>
<dbReference type="Pfam" id="PF07527">
    <property type="entry name" value="Hairy_orange"/>
    <property type="match status" value="1"/>
</dbReference>
<proteinExistence type="predicted"/>
<name>A0A6A4K987_APOLU</name>
<evidence type="ECO:0000313" key="3">
    <source>
        <dbReference type="Proteomes" id="UP000466442"/>
    </source>
</evidence>
<keyword evidence="3" id="KW-1185">Reference proteome</keyword>
<evidence type="ECO:0000313" key="2">
    <source>
        <dbReference type="EMBL" id="KAF6210718.1"/>
    </source>
</evidence>
<protein>
    <recommendedName>
        <fullName evidence="1">Orange domain-containing protein</fullName>
    </recommendedName>
</protein>
<feature type="domain" description="Orange" evidence="1">
    <location>
        <begin position="43"/>
        <end position="79"/>
    </location>
</feature>
<dbReference type="InterPro" id="IPR003650">
    <property type="entry name" value="Orange_dom"/>
</dbReference>
<accession>A0A6A4K987</accession>
<reference evidence="2" key="1">
    <citation type="journal article" date="2021" name="Mol. Ecol. Resour.">
        <title>Apolygus lucorum genome provides insights into omnivorousness and mesophyll feeding.</title>
        <authorList>
            <person name="Liu Y."/>
            <person name="Liu H."/>
            <person name="Wang H."/>
            <person name="Huang T."/>
            <person name="Liu B."/>
            <person name="Yang B."/>
            <person name="Yin L."/>
            <person name="Li B."/>
            <person name="Zhang Y."/>
            <person name="Zhang S."/>
            <person name="Jiang F."/>
            <person name="Zhang X."/>
            <person name="Ren Y."/>
            <person name="Wang B."/>
            <person name="Wang S."/>
            <person name="Lu Y."/>
            <person name="Wu K."/>
            <person name="Fan W."/>
            <person name="Wang G."/>
        </authorList>
    </citation>
    <scope>NUCLEOTIDE SEQUENCE</scope>
    <source>
        <strain evidence="2">12Hb</strain>
    </source>
</reference>
<dbReference type="OrthoDB" id="6610793at2759"/>
<dbReference type="EMBL" id="WIXP02000005">
    <property type="protein sequence ID" value="KAF6210718.1"/>
    <property type="molecule type" value="Genomic_DNA"/>
</dbReference>
<dbReference type="Gene3D" id="6.10.250.980">
    <property type="match status" value="1"/>
</dbReference>
<gene>
    <name evidence="2" type="ORF">GE061_013826</name>
</gene>
<dbReference type="Proteomes" id="UP000466442">
    <property type="component" value="Linkage Group LG5"/>
</dbReference>
<dbReference type="SUPFAM" id="SSF158457">
    <property type="entry name" value="Orange domain-like"/>
    <property type="match status" value="1"/>
</dbReference>
<evidence type="ECO:0000259" key="1">
    <source>
        <dbReference type="Pfam" id="PF07527"/>
    </source>
</evidence>
<sequence length="213" mass="23870">MQGRMPGLCLIEDCTSIVEEDASVVEEDVSMLTNFNDVADLASGYAECMEEAMRYLIEVENYPPHHPAVEALRCHLDSYRTQLLRTAIYRTVQYCTDASVRHQPFAPFIEQESSHKMRAGDELLCGYKARVRARLQELMVQEGYIPSHPLVTATSLHLNLSTASEVASNYGAPTNAVSYFQGCDLFYRVPQRAATPLSECDDSHRPKTTSITL</sequence>
<comment type="caution">
    <text evidence="2">The sequence shown here is derived from an EMBL/GenBank/DDBJ whole genome shotgun (WGS) entry which is preliminary data.</text>
</comment>